<dbReference type="Proteomes" id="UP001334005">
    <property type="component" value="Unassembled WGS sequence"/>
</dbReference>
<dbReference type="EMBL" id="JARXNH020000057">
    <property type="protein sequence ID" value="MEK0250656.1"/>
    <property type="molecule type" value="Genomic_DNA"/>
</dbReference>
<keyword evidence="2" id="KW-1185">Reference proteome</keyword>
<organism evidence="1 2">
    <name type="scientific">Raoultella scottii</name>
    <dbReference type="NCBI Taxonomy" id="3040937"/>
    <lineage>
        <taxon>Bacteria</taxon>
        <taxon>Pseudomonadati</taxon>
        <taxon>Pseudomonadota</taxon>
        <taxon>Gammaproteobacteria</taxon>
        <taxon>Enterobacterales</taxon>
        <taxon>Enterobacteriaceae</taxon>
        <taxon>Klebsiella/Raoultella group</taxon>
        <taxon>Raoultella</taxon>
    </lineage>
</organism>
<evidence type="ECO:0000313" key="1">
    <source>
        <dbReference type="EMBL" id="MEK0250656.1"/>
    </source>
</evidence>
<dbReference type="RefSeq" id="WP_331835621.1">
    <property type="nucleotide sequence ID" value="NZ_JARXNH020000057.1"/>
</dbReference>
<sequence>MCGVCGLLDNGPQWSDPLRQDIPQRQLRLQQLALLNRTLKPWRLTLTEFHGSWLLASPTGQQVLVHSLDVLWKEAEKMLHRAVDPLDEGWLAALDATGRDDVLR</sequence>
<proteinExistence type="predicted"/>
<reference evidence="1 2" key="1">
    <citation type="submission" date="2024-03" db="EMBL/GenBank/DDBJ databases">
        <title>Two novel Raoultella species associated with bleeding cankers of broadleaf hosts, Raoultella scottia sp. nov. and Raoultella lignicola sp. nov.</title>
        <authorList>
            <person name="Brady C.L."/>
        </authorList>
    </citation>
    <scope>NUCLEOTIDE SEQUENCE [LARGE SCALE GENOMIC DNA]</scope>
    <source>
        <strain evidence="1 2">BAC 10a-01-01</strain>
    </source>
</reference>
<protein>
    <submittedName>
        <fullName evidence="1">Uncharacterized protein</fullName>
    </submittedName>
</protein>
<comment type="caution">
    <text evidence="1">The sequence shown here is derived from an EMBL/GenBank/DDBJ whole genome shotgun (WGS) entry which is preliminary data.</text>
</comment>
<accession>A0ABU8ZC54</accession>
<evidence type="ECO:0000313" key="2">
    <source>
        <dbReference type="Proteomes" id="UP001334005"/>
    </source>
</evidence>
<gene>
    <name evidence="1" type="ORF">QFI66_021475</name>
</gene>
<name>A0ABU8ZC54_9ENTR</name>